<accession>A0ABU1WKZ9</accession>
<reference evidence="2 3" key="1">
    <citation type="submission" date="2023-07" db="EMBL/GenBank/DDBJ databases">
        <title>Sorghum-associated microbial communities from plants grown in Nebraska, USA.</title>
        <authorList>
            <person name="Schachtman D."/>
        </authorList>
    </citation>
    <scope>NUCLEOTIDE SEQUENCE [LARGE SCALE GENOMIC DNA]</scope>
    <source>
        <strain evidence="2 3">4249</strain>
    </source>
</reference>
<organism evidence="2 3">
    <name type="scientific">Hydrogenophaga palleronii</name>
    <dbReference type="NCBI Taxonomy" id="65655"/>
    <lineage>
        <taxon>Bacteria</taxon>
        <taxon>Pseudomonadati</taxon>
        <taxon>Pseudomonadota</taxon>
        <taxon>Betaproteobacteria</taxon>
        <taxon>Burkholderiales</taxon>
        <taxon>Comamonadaceae</taxon>
        <taxon>Hydrogenophaga</taxon>
    </lineage>
</organism>
<sequence length="271" mass="28668">MGDARASAGSAAPVVNSAHLARLSPEVLERNANDLLALIPLIREVKNGATVSAVTKRAGMGAFKAMFKPDGTMKPAASSFNAQSLHNKLQALLQSPQPQHRQLAARFEAEAALPTRPVQLERYARELEKLIPMINAVKNDGVTPAAVSQNEGMRSFSFMFKPDGTTKPAASNTNAHSLHNKLKALEASHPVSTGGRQIQSGDRQAPAKTPRPRCSPAPRRNAPGLEQLRGSAARAGAIDPADPAGHHAPGGCGAKLPGLVSVYRPFRQLAR</sequence>
<keyword evidence="3" id="KW-1185">Reference proteome</keyword>
<dbReference type="RefSeq" id="WP_310314914.1">
    <property type="nucleotide sequence ID" value="NZ_JAVDWU010000003.1"/>
</dbReference>
<comment type="caution">
    <text evidence="2">The sequence shown here is derived from an EMBL/GenBank/DDBJ whole genome shotgun (WGS) entry which is preliminary data.</text>
</comment>
<proteinExistence type="predicted"/>
<evidence type="ECO:0000313" key="3">
    <source>
        <dbReference type="Proteomes" id="UP001265700"/>
    </source>
</evidence>
<dbReference type="Proteomes" id="UP001265700">
    <property type="component" value="Unassembled WGS sequence"/>
</dbReference>
<evidence type="ECO:0000313" key="2">
    <source>
        <dbReference type="EMBL" id="MDR7149976.1"/>
    </source>
</evidence>
<feature type="compositionally biased region" description="Polar residues" evidence="1">
    <location>
        <begin position="190"/>
        <end position="202"/>
    </location>
</feature>
<gene>
    <name evidence="2" type="ORF">J2W49_001931</name>
</gene>
<dbReference type="EMBL" id="JAVDWU010000003">
    <property type="protein sequence ID" value="MDR7149976.1"/>
    <property type="molecule type" value="Genomic_DNA"/>
</dbReference>
<evidence type="ECO:0000256" key="1">
    <source>
        <dbReference type="SAM" id="MobiDB-lite"/>
    </source>
</evidence>
<name>A0ABU1WKZ9_9BURK</name>
<protein>
    <submittedName>
        <fullName evidence="2">Uncharacterized protein</fullName>
    </submittedName>
</protein>
<feature type="region of interest" description="Disordered" evidence="1">
    <location>
        <begin position="189"/>
        <end position="257"/>
    </location>
</feature>